<evidence type="ECO:0000313" key="2">
    <source>
        <dbReference type="EMBL" id="MDQ0175262.1"/>
    </source>
</evidence>
<accession>A0ABT9WQN4</accession>
<organism evidence="2 3">
    <name type="scientific">Bacillus chungangensis</name>
    <dbReference type="NCBI Taxonomy" id="587633"/>
    <lineage>
        <taxon>Bacteria</taxon>
        <taxon>Bacillati</taxon>
        <taxon>Bacillota</taxon>
        <taxon>Bacilli</taxon>
        <taxon>Bacillales</taxon>
        <taxon>Bacillaceae</taxon>
        <taxon>Bacillus</taxon>
    </lineage>
</organism>
<dbReference type="Gene3D" id="3.30.559.10">
    <property type="entry name" value="Chloramphenicol acetyltransferase-like domain"/>
    <property type="match status" value="1"/>
</dbReference>
<reference evidence="2 3" key="1">
    <citation type="submission" date="2023-07" db="EMBL/GenBank/DDBJ databases">
        <title>Genomic Encyclopedia of Type Strains, Phase IV (KMG-IV): sequencing the most valuable type-strain genomes for metagenomic binning, comparative biology and taxonomic classification.</title>
        <authorList>
            <person name="Goeker M."/>
        </authorList>
    </citation>
    <scope>NUCLEOTIDE SEQUENCE [LARGE SCALE GENOMIC DNA]</scope>
    <source>
        <strain evidence="2 3">DSM 23837</strain>
    </source>
</reference>
<dbReference type="EMBL" id="JAUSTT010000005">
    <property type="protein sequence ID" value="MDQ0175262.1"/>
    <property type="molecule type" value="Genomic_DNA"/>
</dbReference>
<gene>
    <name evidence="2" type="ORF">J2S08_001096</name>
</gene>
<sequence length="456" mass="53493">MRDYVKSLSSNIIYFDGNEATVEKKLVSVMKLQTEISKQLIAGKIENEYPLAPIQYYYLDHMDYSGIFIPFQGELNKDQLNKSILQLINRQQLLRSVLYLEKGQIKWRVYETLQEINIPTIDMSLLSPDLQEKALDKIIKKVYLREYKKFNSIFYRIILIKKSPHDFLLIMPFSHIIFDFFSSEVLKNELMNLYFSFNQEESPMPQKHYWNYVQQILQGPQLLSDQELCDVYELADLNKLTKAISLTINQQPDSGKKVNVIEFNMDYLVKDTNSDTFLSDIFYYSAAVCRMLLDLKTSKIPIWCISLGRVYQNEVYFDLVGEFIDFIPTIIDLDNRKAPIAQSIKKKIQIAQQHNINFIGMIYNHKVKEKNVMSSKFIRTCLTENLIILNVLGMNDEVNGSLEQLIMKNSHFKPDNKIIIEARYSKNKINFKLFLPFEVDNTSLKVWLGEEGYVHF</sequence>
<proteinExistence type="predicted"/>
<dbReference type="RefSeq" id="WP_307227433.1">
    <property type="nucleotide sequence ID" value="NZ_JAUSTT010000005.1"/>
</dbReference>
<comment type="caution">
    <text evidence="2">The sequence shown here is derived from an EMBL/GenBank/DDBJ whole genome shotgun (WGS) entry which is preliminary data.</text>
</comment>
<dbReference type="Proteomes" id="UP001223586">
    <property type="component" value="Unassembled WGS sequence"/>
</dbReference>
<dbReference type="Pfam" id="PF00668">
    <property type="entry name" value="Condensation"/>
    <property type="match status" value="1"/>
</dbReference>
<dbReference type="InterPro" id="IPR023213">
    <property type="entry name" value="CAT-like_dom_sf"/>
</dbReference>
<keyword evidence="3" id="KW-1185">Reference proteome</keyword>
<protein>
    <recommendedName>
        <fullName evidence="1">Condensation domain-containing protein</fullName>
    </recommendedName>
</protein>
<dbReference type="InterPro" id="IPR001242">
    <property type="entry name" value="Condensation_dom"/>
</dbReference>
<dbReference type="Gene3D" id="3.30.559.30">
    <property type="entry name" value="Nonribosomal peptide synthetase, condensation domain"/>
    <property type="match status" value="1"/>
</dbReference>
<evidence type="ECO:0000259" key="1">
    <source>
        <dbReference type="Pfam" id="PF00668"/>
    </source>
</evidence>
<name>A0ABT9WQN4_9BACI</name>
<feature type="domain" description="Condensation" evidence="1">
    <location>
        <begin position="46"/>
        <end position="358"/>
    </location>
</feature>
<dbReference type="SUPFAM" id="SSF52777">
    <property type="entry name" value="CoA-dependent acyltransferases"/>
    <property type="match status" value="1"/>
</dbReference>
<evidence type="ECO:0000313" key="3">
    <source>
        <dbReference type="Proteomes" id="UP001223586"/>
    </source>
</evidence>